<comment type="similarity">
    <text evidence="1">Belongs to the ohanin/vespryn family.</text>
</comment>
<dbReference type="GeneID" id="110070355"/>
<dbReference type="Gene3D" id="3.30.40.10">
    <property type="entry name" value="Zinc/RING finger domain, C3HC4 (zinc finger)"/>
    <property type="match status" value="2"/>
</dbReference>
<evidence type="ECO:0000256" key="1">
    <source>
        <dbReference type="ARBA" id="ARBA00009651"/>
    </source>
</evidence>
<dbReference type="PROSITE" id="PS00518">
    <property type="entry name" value="ZF_RING_1"/>
    <property type="match status" value="2"/>
</dbReference>
<dbReference type="Proteomes" id="UP001652642">
    <property type="component" value="Chromosome 2"/>
</dbReference>
<reference evidence="12" key="1">
    <citation type="submission" date="2025-05" db="UniProtKB">
        <authorList>
            <consortium name="RefSeq"/>
        </authorList>
    </citation>
    <scope>NUCLEOTIDE SEQUENCE [LARGE SCALE GENOMIC DNA]</scope>
</reference>
<dbReference type="SUPFAM" id="SSF57845">
    <property type="entry name" value="B-box zinc-binding domain"/>
    <property type="match status" value="2"/>
</dbReference>
<dbReference type="InterPro" id="IPR043136">
    <property type="entry name" value="B30.2/SPRY_sf"/>
</dbReference>
<dbReference type="InterPro" id="IPR001870">
    <property type="entry name" value="B30.2/SPRY"/>
</dbReference>
<feature type="domain" description="B box-type" evidence="10">
    <location>
        <begin position="93"/>
        <end position="134"/>
    </location>
</feature>
<dbReference type="PROSITE" id="PS50089">
    <property type="entry name" value="ZF_RING_2"/>
    <property type="match status" value="2"/>
</dbReference>
<feature type="domain" description="RING-type" evidence="9">
    <location>
        <begin position="17"/>
        <end position="59"/>
    </location>
</feature>
<feature type="domain" description="B30.2/SPRY" evidence="11">
    <location>
        <begin position="292"/>
        <end position="486"/>
    </location>
</feature>
<comment type="function">
    <text evidence="6">Neurotoxin that produces dose-dependent hypolocomotion and hyperalgesia in mice. May directly act on the central nervous system, as it is 6500-fold more potent when administered intracerebroventricularly than intraperitoneal.</text>
</comment>
<dbReference type="Pfam" id="PF00622">
    <property type="entry name" value="SPRY"/>
    <property type="match status" value="2"/>
</dbReference>
<organism evidence="12 13">
    <name type="scientific">Pogona vitticeps</name>
    <name type="common">central bearded dragon</name>
    <dbReference type="NCBI Taxonomy" id="103695"/>
    <lineage>
        <taxon>Eukaryota</taxon>
        <taxon>Metazoa</taxon>
        <taxon>Chordata</taxon>
        <taxon>Craniata</taxon>
        <taxon>Vertebrata</taxon>
        <taxon>Euteleostomi</taxon>
        <taxon>Lepidosauria</taxon>
        <taxon>Squamata</taxon>
        <taxon>Bifurcata</taxon>
        <taxon>Unidentata</taxon>
        <taxon>Episquamata</taxon>
        <taxon>Toxicofera</taxon>
        <taxon>Iguania</taxon>
        <taxon>Acrodonta</taxon>
        <taxon>Agamidae</taxon>
        <taxon>Amphibolurinae</taxon>
        <taxon>Pogona</taxon>
    </lineage>
</organism>
<evidence type="ECO:0000259" key="10">
    <source>
        <dbReference type="PROSITE" id="PS50119"/>
    </source>
</evidence>
<dbReference type="Pfam" id="PF00643">
    <property type="entry name" value="zf-B_box"/>
    <property type="match status" value="2"/>
</dbReference>
<dbReference type="Pfam" id="PF13765">
    <property type="entry name" value="PRY"/>
    <property type="match status" value="2"/>
</dbReference>
<keyword evidence="2" id="KW-0800">Toxin</keyword>
<dbReference type="SUPFAM" id="SSF49899">
    <property type="entry name" value="Concanavalin A-like lectins/glucanases"/>
    <property type="match status" value="2"/>
</dbReference>
<evidence type="ECO:0000256" key="6">
    <source>
        <dbReference type="ARBA" id="ARBA00034460"/>
    </source>
</evidence>
<feature type="coiled-coil region" evidence="8">
    <location>
        <begin position="149"/>
        <end position="223"/>
    </location>
</feature>
<keyword evidence="4 7" id="KW-0863">Zinc-finger</keyword>
<evidence type="ECO:0000259" key="9">
    <source>
        <dbReference type="PROSITE" id="PS50089"/>
    </source>
</evidence>
<dbReference type="CDD" id="cd19762">
    <property type="entry name" value="Bbox2_TRIM7-like"/>
    <property type="match status" value="2"/>
</dbReference>
<dbReference type="PROSITE" id="PS50119">
    <property type="entry name" value="ZF_BBOX"/>
    <property type="match status" value="2"/>
</dbReference>
<keyword evidence="8" id="KW-0175">Coiled coil</keyword>
<gene>
    <name evidence="13" type="primary">LOC110070355</name>
</gene>
<dbReference type="InterPro" id="IPR001841">
    <property type="entry name" value="Znf_RING"/>
</dbReference>
<dbReference type="SMART" id="SM00449">
    <property type="entry name" value="SPRY"/>
    <property type="match status" value="2"/>
</dbReference>
<keyword evidence="2" id="KW-0528">Neurotoxin</keyword>
<dbReference type="PROSITE" id="PS50188">
    <property type="entry name" value="B302_SPRY"/>
    <property type="match status" value="2"/>
</dbReference>
<sequence>MAAAAASLQGLCEEATCSICLDYFKDPVTIECGHNFCRACLTQSWEGSGVEKVSCPQCREKVRRNLIPNRLLGNFVELTKKLRLQGETSPTEGKERACGKHREPLKLFCKDDEAPICVVCDRSKEHRYHHVVPLEEAAQDYKDLICSRLEVLEKERANVLACKAETEEESRELLKQTKAEMEKTKEHFRELHWFLNEKEKLLLAQLEEVEKEITRKRDDHLARLSGELCCLGGLIREMEEKRQQPPDELLQDVRNLLQRCKKKEPFQNPVAFPPELKWRFWDVCDRNPFLAKKMKQFGDTLLPGSQLQKANVTLDPKTAHPNLILSENRKSVRCQGRWQGLLDNPSRFYIDYFVLGSEGFIAGRHYWEVTVGGEEGWAVGVARNSVRRKETVAFQTQQRIWAVGRWGGGYRASNLRGIHFLSLGGKPRRIRVSLNYEGGRVSFHDADTGSHLHTFSGASFSGETFLPFFCVCEKASLTISPEDTPVRCLEGRAMAAAALQGLCEEATCSICLEDFRDPVITECGHNFCRACLTLYWEGLKDRELACPQCRAKVRRSLVSNRQLANFVELTKKLRLQEETITEGKGGACGKHREPLKLFCKDDEAPICMVCKWSKEHREHQVVPLEEAAQDYKDLISSRLKLLEEEKAKILTYKAKIEEESQGLLKETKAEMEKTKEQFRGLSSFLKEQEKLLLGQLEEVEKDIARKREEHLARLSEELSSLGDLIQEMEEKRQQPPEELLQDVRNLLQSPKNKEPFQNPVAFPPELRCEIRDVRDRNLFLAEMMKQFRDSLLPGSRLQKANVTLDPMTANPCLFLSEDRKSVRYEFRWQDLPDNPERFNNQLYVLGCEGFRAGRHYWEVTVGSEGNWAVGVARKSVRRKGFVEWITKEGIWALGRWRSKYGASDLSVETCLSLSEKLRRIQVSLNYEGGQVSFHDADTGSHLYTFSGASFSGETLLPFFHVAGRGPITISP</sequence>
<dbReference type="InterPro" id="IPR013083">
    <property type="entry name" value="Znf_RING/FYVE/PHD"/>
</dbReference>
<dbReference type="SMART" id="SM00589">
    <property type="entry name" value="PRY"/>
    <property type="match status" value="2"/>
</dbReference>
<keyword evidence="5" id="KW-0862">Zinc</keyword>
<dbReference type="RefSeq" id="XP_072849256.1">
    <property type="nucleotide sequence ID" value="XM_072993155.1"/>
</dbReference>
<evidence type="ECO:0000256" key="7">
    <source>
        <dbReference type="PROSITE-ProRule" id="PRU00024"/>
    </source>
</evidence>
<dbReference type="Pfam" id="PF13445">
    <property type="entry name" value="zf-RING_UBOX"/>
    <property type="match status" value="1"/>
</dbReference>
<feature type="domain" description="B30.2/SPRY" evidence="11">
    <location>
        <begin position="782"/>
        <end position="971"/>
    </location>
</feature>
<evidence type="ECO:0000256" key="5">
    <source>
        <dbReference type="ARBA" id="ARBA00022833"/>
    </source>
</evidence>
<dbReference type="CDD" id="cd16594">
    <property type="entry name" value="RING-HC_TRIM7-like_C-IV"/>
    <property type="match status" value="1"/>
</dbReference>
<dbReference type="Pfam" id="PF15227">
    <property type="entry name" value="zf-C3HC4_4"/>
    <property type="match status" value="1"/>
</dbReference>
<dbReference type="CDD" id="cd12888">
    <property type="entry name" value="SPRY_PRY_TRIM7_like"/>
    <property type="match status" value="2"/>
</dbReference>
<dbReference type="InterPro" id="IPR050143">
    <property type="entry name" value="TRIM/RBCC"/>
</dbReference>
<keyword evidence="12" id="KW-1185">Reference proteome</keyword>
<dbReference type="Gene3D" id="2.60.120.920">
    <property type="match status" value="2"/>
</dbReference>
<dbReference type="InterPro" id="IPR006574">
    <property type="entry name" value="PRY"/>
</dbReference>
<evidence type="ECO:0000259" key="11">
    <source>
        <dbReference type="PROSITE" id="PS50188"/>
    </source>
</evidence>
<proteinExistence type="inferred from homology"/>
<dbReference type="InterPro" id="IPR000315">
    <property type="entry name" value="Znf_B-box"/>
</dbReference>
<evidence type="ECO:0008006" key="14">
    <source>
        <dbReference type="Google" id="ProtNLM"/>
    </source>
</evidence>
<evidence type="ECO:0000256" key="2">
    <source>
        <dbReference type="ARBA" id="ARBA00022699"/>
    </source>
</evidence>
<reference evidence="13" key="2">
    <citation type="submission" date="2025-08" db="UniProtKB">
        <authorList>
            <consortium name="RefSeq"/>
        </authorList>
    </citation>
    <scope>IDENTIFICATION</scope>
</reference>
<dbReference type="InterPro" id="IPR003877">
    <property type="entry name" value="SPRY_dom"/>
</dbReference>
<evidence type="ECO:0000256" key="8">
    <source>
        <dbReference type="SAM" id="Coils"/>
    </source>
</evidence>
<dbReference type="Gene3D" id="3.30.160.60">
    <property type="entry name" value="Classic Zinc Finger"/>
    <property type="match status" value="2"/>
</dbReference>
<dbReference type="SMART" id="SM00184">
    <property type="entry name" value="RING"/>
    <property type="match status" value="2"/>
</dbReference>
<dbReference type="InterPro" id="IPR013320">
    <property type="entry name" value="ConA-like_dom_sf"/>
</dbReference>
<evidence type="ECO:0000256" key="4">
    <source>
        <dbReference type="ARBA" id="ARBA00022771"/>
    </source>
</evidence>
<dbReference type="SMART" id="SM00336">
    <property type="entry name" value="BBOX"/>
    <property type="match status" value="2"/>
</dbReference>
<evidence type="ECO:0000256" key="3">
    <source>
        <dbReference type="ARBA" id="ARBA00022723"/>
    </source>
</evidence>
<dbReference type="SUPFAM" id="SSF57850">
    <property type="entry name" value="RING/U-box"/>
    <property type="match status" value="2"/>
</dbReference>
<dbReference type="PANTHER" id="PTHR24103">
    <property type="entry name" value="E3 UBIQUITIN-PROTEIN LIGASE TRIM"/>
    <property type="match status" value="1"/>
</dbReference>
<accession>A0ABM5FV33</accession>
<feature type="domain" description="RING-type" evidence="9">
    <location>
        <begin position="508"/>
        <end position="550"/>
    </location>
</feature>
<feature type="domain" description="B box-type" evidence="10">
    <location>
        <begin position="583"/>
        <end position="624"/>
    </location>
</feature>
<evidence type="ECO:0000313" key="12">
    <source>
        <dbReference type="Proteomes" id="UP001652642"/>
    </source>
</evidence>
<dbReference type="InterPro" id="IPR003879">
    <property type="entry name" value="Butyrophylin_SPRY"/>
</dbReference>
<dbReference type="InterPro" id="IPR017907">
    <property type="entry name" value="Znf_RING_CS"/>
</dbReference>
<dbReference type="InterPro" id="IPR027370">
    <property type="entry name" value="Znf-RING_euk"/>
</dbReference>
<name>A0ABM5FV33_9SAUR</name>
<feature type="coiled-coil region" evidence="8">
    <location>
        <begin position="624"/>
        <end position="731"/>
    </location>
</feature>
<evidence type="ECO:0000313" key="13">
    <source>
        <dbReference type="RefSeq" id="XP_072849256.1"/>
    </source>
</evidence>
<protein>
    <recommendedName>
        <fullName evidence="14">E3 ubiquitin-protein ligase TRIM39-like</fullName>
    </recommendedName>
</protein>
<keyword evidence="3" id="KW-0479">Metal-binding</keyword>
<dbReference type="PRINTS" id="PR01407">
    <property type="entry name" value="BUTYPHLNCDUF"/>
</dbReference>